<dbReference type="PROSITE" id="PS51635">
    <property type="entry name" value="PNPLA"/>
    <property type="match status" value="1"/>
</dbReference>
<feature type="active site" description="Proton acceptor" evidence="4">
    <location>
        <position position="378"/>
    </location>
</feature>
<keyword evidence="1 4" id="KW-0378">Hydrolase</keyword>
<evidence type="ECO:0000256" key="4">
    <source>
        <dbReference type="PROSITE-ProRule" id="PRU01161"/>
    </source>
</evidence>
<evidence type="ECO:0000256" key="1">
    <source>
        <dbReference type="ARBA" id="ARBA00022801"/>
    </source>
</evidence>
<name>A0A081BMG3_9BACT</name>
<dbReference type="InterPro" id="IPR016035">
    <property type="entry name" value="Acyl_Trfase/lysoPLipase"/>
</dbReference>
<dbReference type="STRING" id="1499966.U14_02824"/>
<dbReference type="PANTHER" id="PTHR14226:SF76">
    <property type="entry name" value="NTE FAMILY PROTEIN RSSA"/>
    <property type="match status" value="1"/>
</dbReference>
<dbReference type="Proteomes" id="UP000030700">
    <property type="component" value="Unassembled WGS sequence"/>
</dbReference>
<feature type="short sequence motif" description="GXSXG" evidence="4">
    <location>
        <begin position="259"/>
        <end position="263"/>
    </location>
</feature>
<dbReference type="Pfam" id="PF01734">
    <property type="entry name" value="Patatin"/>
    <property type="match status" value="1"/>
</dbReference>
<dbReference type="GO" id="GO:0016787">
    <property type="term" value="F:hydrolase activity"/>
    <property type="evidence" value="ECO:0007669"/>
    <property type="project" value="UniProtKB-UniRule"/>
</dbReference>
<accession>A0A081BMG3</accession>
<proteinExistence type="predicted"/>
<keyword evidence="3 4" id="KW-0443">Lipid metabolism</keyword>
<comment type="caution">
    <text evidence="4">Lacks conserved residue(s) required for the propagation of feature annotation.</text>
</comment>
<gene>
    <name evidence="6" type="ORF">U14_02824</name>
</gene>
<feature type="active site" description="Nucleophile" evidence="4">
    <location>
        <position position="261"/>
    </location>
</feature>
<protein>
    <submittedName>
        <fullName evidence="6">Putative esterase of the alpha-beta hydrolase superfamily</fullName>
    </submittedName>
</protein>
<dbReference type="AlphaFoldDB" id="A0A081BMG3"/>
<reference evidence="6" key="1">
    <citation type="journal article" date="2015" name="PeerJ">
        <title>First genomic representation of candidate bacterial phylum KSB3 points to enhanced environmental sensing as a trigger of wastewater bulking.</title>
        <authorList>
            <person name="Sekiguchi Y."/>
            <person name="Ohashi A."/>
            <person name="Parks D.H."/>
            <person name="Yamauchi T."/>
            <person name="Tyson G.W."/>
            <person name="Hugenholtz P."/>
        </authorList>
    </citation>
    <scope>NUCLEOTIDE SEQUENCE [LARGE SCALE GENOMIC DNA]</scope>
</reference>
<dbReference type="InterPro" id="IPR002641">
    <property type="entry name" value="PNPLA_dom"/>
</dbReference>
<evidence type="ECO:0000256" key="3">
    <source>
        <dbReference type="ARBA" id="ARBA00023098"/>
    </source>
</evidence>
<keyword evidence="7" id="KW-1185">Reference proteome</keyword>
<evidence type="ECO:0000313" key="7">
    <source>
        <dbReference type="Proteomes" id="UP000030700"/>
    </source>
</evidence>
<dbReference type="EMBL" id="DF820457">
    <property type="protein sequence ID" value="GAK51579.1"/>
    <property type="molecule type" value="Genomic_DNA"/>
</dbReference>
<dbReference type="SUPFAM" id="SSF52151">
    <property type="entry name" value="FabD/lysophospholipase-like"/>
    <property type="match status" value="1"/>
</dbReference>
<evidence type="ECO:0000259" key="5">
    <source>
        <dbReference type="PROSITE" id="PS51635"/>
    </source>
</evidence>
<dbReference type="HOGENOM" id="CLU_000960_1_3_0"/>
<sequence>MSVVFTIYSAERQLGKTLLGINLGVSLLNETQKSVILVEVNDPAEGIPAWKMLKCSSANAIGTEPFSAEMFEQYIQHHSSQLSLLSLDANIFQQPELAQNVLDILLVLLRERYEFILFDISAYFPFITDELIDATAIFLVMVSSFDYEIPISIIGHRNYRVIISGGEQAIKESKHVAYGKEYVLPHDALTIEAFRQSAVPYVIQLPYRQLSQTVSRLARDIGEKRFGMALTGGAALGLSQVGILEVLERNRIAFDMMTGASFGALIGGAYAAGIELERIKQHIITWAQSCRPISNYSIHRFFRKEFFLDSGLQMLCATLLGNTYFDDLRIPLHVVAIDTRTGTSVVFKEGRVADAVKASMLIPGLFVPFKQSERHLIDGSVIYPTPVYPLKQMGANITIAVMVTPTPAESQAYVRQKVSSRQTSDQKARYQNYALVAATFDSLMERLIDSPAAPELAQRVAPDVFILPDMMGISWRDFHRAPVLIERGARATEAAIPQIEKLRWG</sequence>
<keyword evidence="2 4" id="KW-0442">Lipid degradation</keyword>
<organism evidence="6">
    <name type="scientific">Candidatus Moduliflexus flocculans</name>
    <dbReference type="NCBI Taxonomy" id="1499966"/>
    <lineage>
        <taxon>Bacteria</taxon>
        <taxon>Candidatus Moduliflexota</taxon>
        <taxon>Candidatus Moduliflexia</taxon>
        <taxon>Candidatus Moduliflexales</taxon>
        <taxon>Candidatus Moduliflexaceae</taxon>
    </lineage>
</organism>
<feature type="domain" description="PNPLA" evidence="5">
    <location>
        <begin position="228"/>
        <end position="391"/>
    </location>
</feature>
<dbReference type="Gene3D" id="3.40.1090.10">
    <property type="entry name" value="Cytosolic phospholipase A2 catalytic domain"/>
    <property type="match status" value="2"/>
</dbReference>
<dbReference type="InterPro" id="IPR050301">
    <property type="entry name" value="NTE"/>
</dbReference>
<evidence type="ECO:0000313" key="6">
    <source>
        <dbReference type="EMBL" id="GAK51579.1"/>
    </source>
</evidence>
<dbReference type="Gene3D" id="3.40.50.300">
    <property type="entry name" value="P-loop containing nucleotide triphosphate hydrolases"/>
    <property type="match status" value="1"/>
</dbReference>
<evidence type="ECO:0000256" key="2">
    <source>
        <dbReference type="ARBA" id="ARBA00022963"/>
    </source>
</evidence>
<dbReference type="InterPro" id="IPR027417">
    <property type="entry name" value="P-loop_NTPase"/>
</dbReference>
<dbReference type="GO" id="GO:0016042">
    <property type="term" value="P:lipid catabolic process"/>
    <property type="evidence" value="ECO:0007669"/>
    <property type="project" value="UniProtKB-UniRule"/>
</dbReference>
<dbReference type="PANTHER" id="PTHR14226">
    <property type="entry name" value="NEUROPATHY TARGET ESTERASE/SWISS CHEESE D.MELANOGASTER"/>
    <property type="match status" value="1"/>
</dbReference>